<dbReference type="PANTHER" id="PTHR34580">
    <property type="match status" value="1"/>
</dbReference>
<evidence type="ECO:0000259" key="3">
    <source>
        <dbReference type="PROSITE" id="PS51000"/>
    </source>
</evidence>
<sequence>MTASRLLMLLSLLQTRPEWSGSELARRLEVSPRTIRYDIDKLRGLGYPIQATMGAIGGYRLGAGGALPPLLLDDEEAVAVAVGLRTAAGGAVTGIEETSVRALAKLEQVLPSRLRNRVNALYSHTTPITAAGAPVDAEALTTISAACRDHHRLRFGYRTHAGDDQVRDAEPYQLVHMNRRWYLVAWDVHRQDWRTFRADRMTLRIPHGPRFTPRESPPPDLVPRGVDTALFRYRTQVTVHAPADTIKVPGAVQVDPVDDHTCIVHAGADTPYQLALHILMLDADFTVDGPPELLEELRKISTRCAAADPT</sequence>
<dbReference type="EMBL" id="BAAATD010000001">
    <property type="protein sequence ID" value="GAA2581865.1"/>
    <property type="molecule type" value="Genomic_DNA"/>
</dbReference>
<name>A0ABN3PFI4_9ACTN</name>
<protein>
    <submittedName>
        <fullName evidence="4">WYL domain-containing protein</fullName>
    </submittedName>
</protein>
<dbReference type="RefSeq" id="WP_344538598.1">
    <property type="nucleotide sequence ID" value="NZ_BAAATD010000001.1"/>
</dbReference>
<gene>
    <name evidence="4" type="ORF">GCM10010411_13210</name>
</gene>
<dbReference type="InterPro" id="IPR013196">
    <property type="entry name" value="HTH_11"/>
</dbReference>
<evidence type="ECO:0000256" key="2">
    <source>
        <dbReference type="ARBA" id="ARBA00023163"/>
    </source>
</evidence>
<dbReference type="PANTHER" id="PTHR34580:SF3">
    <property type="entry name" value="PROTEIN PAFB"/>
    <property type="match status" value="1"/>
</dbReference>
<keyword evidence="2" id="KW-0804">Transcription</keyword>
<evidence type="ECO:0000313" key="5">
    <source>
        <dbReference type="Proteomes" id="UP001501509"/>
    </source>
</evidence>
<dbReference type="InterPro" id="IPR036388">
    <property type="entry name" value="WH-like_DNA-bd_sf"/>
</dbReference>
<feature type="domain" description="HTH deoR-type" evidence="3">
    <location>
        <begin position="2"/>
        <end position="57"/>
    </location>
</feature>
<dbReference type="SUPFAM" id="SSF46785">
    <property type="entry name" value="Winged helix' DNA-binding domain"/>
    <property type="match status" value="1"/>
</dbReference>
<dbReference type="InterPro" id="IPR001034">
    <property type="entry name" value="DeoR_HTH"/>
</dbReference>
<dbReference type="InterPro" id="IPR057727">
    <property type="entry name" value="WCX_dom"/>
</dbReference>
<dbReference type="InterPro" id="IPR051534">
    <property type="entry name" value="CBASS_pafABC_assoc_protein"/>
</dbReference>
<dbReference type="Pfam" id="PF08279">
    <property type="entry name" value="HTH_11"/>
    <property type="match status" value="1"/>
</dbReference>
<proteinExistence type="predicted"/>
<evidence type="ECO:0000313" key="4">
    <source>
        <dbReference type="EMBL" id="GAA2581865.1"/>
    </source>
</evidence>
<dbReference type="InterPro" id="IPR026881">
    <property type="entry name" value="WYL_dom"/>
</dbReference>
<dbReference type="PROSITE" id="PS52050">
    <property type="entry name" value="WYL"/>
    <property type="match status" value="1"/>
</dbReference>
<keyword evidence="5" id="KW-1185">Reference proteome</keyword>
<organism evidence="4 5">
    <name type="scientific">Actinomadura fulvescens</name>
    <dbReference type="NCBI Taxonomy" id="46160"/>
    <lineage>
        <taxon>Bacteria</taxon>
        <taxon>Bacillati</taxon>
        <taxon>Actinomycetota</taxon>
        <taxon>Actinomycetes</taxon>
        <taxon>Streptosporangiales</taxon>
        <taxon>Thermomonosporaceae</taxon>
        <taxon>Actinomadura</taxon>
    </lineage>
</organism>
<accession>A0ABN3PFI4</accession>
<keyword evidence="1" id="KW-0805">Transcription regulation</keyword>
<dbReference type="InterPro" id="IPR036390">
    <property type="entry name" value="WH_DNA-bd_sf"/>
</dbReference>
<dbReference type="Pfam" id="PF25583">
    <property type="entry name" value="WCX"/>
    <property type="match status" value="1"/>
</dbReference>
<comment type="caution">
    <text evidence="4">The sequence shown here is derived from an EMBL/GenBank/DDBJ whole genome shotgun (WGS) entry which is preliminary data.</text>
</comment>
<dbReference type="Gene3D" id="1.10.10.10">
    <property type="entry name" value="Winged helix-like DNA-binding domain superfamily/Winged helix DNA-binding domain"/>
    <property type="match status" value="1"/>
</dbReference>
<evidence type="ECO:0000256" key="1">
    <source>
        <dbReference type="ARBA" id="ARBA00023015"/>
    </source>
</evidence>
<dbReference type="Proteomes" id="UP001501509">
    <property type="component" value="Unassembled WGS sequence"/>
</dbReference>
<reference evidence="4 5" key="1">
    <citation type="journal article" date="2019" name="Int. J. Syst. Evol. Microbiol.">
        <title>The Global Catalogue of Microorganisms (GCM) 10K type strain sequencing project: providing services to taxonomists for standard genome sequencing and annotation.</title>
        <authorList>
            <consortium name="The Broad Institute Genomics Platform"/>
            <consortium name="The Broad Institute Genome Sequencing Center for Infectious Disease"/>
            <person name="Wu L."/>
            <person name="Ma J."/>
        </authorList>
    </citation>
    <scope>NUCLEOTIDE SEQUENCE [LARGE SCALE GENOMIC DNA]</scope>
    <source>
        <strain evidence="4 5">JCM 6833</strain>
    </source>
</reference>
<dbReference type="Pfam" id="PF13280">
    <property type="entry name" value="WYL"/>
    <property type="match status" value="1"/>
</dbReference>
<dbReference type="PROSITE" id="PS51000">
    <property type="entry name" value="HTH_DEOR_2"/>
    <property type="match status" value="1"/>
</dbReference>